<evidence type="ECO:0000256" key="1">
    <source>
        <dbReference type="SAM" id="MobiDB-lite"/>
    </source>
</evidence>
<gene>
    <name evidence="2" type="ORF">E4U43_005267</name>
</gene>
<dbReference type="Proteomes" id="UP000748025">
    <property type="component" value="Unassembled WGS sequence"/>
</dbReference>
<keyword evidence="3" id="KW-1185">Reference proteome</keyword>
<proteinExistence type="predicted"/>
<sequence length="52" mass="5885">MGQRYTFMSQSYGHPTLGDDERRDEVPPPEDLPTPKPYDADGTVVRCESTIE</sequence>
<dbReference type="AlphaFoldDB" id="A0A9P7N2A3"/>
<comment type="caution">
    <text evidence="2">The sequence shown here is derived from an EMBL/GenBank/DDBJ whole genome shotgun (WGS) entry which is preliminary data.</text>
</comment>
<feature type="compositionally biased region" description="Polar residues" evidence="1">
    <location>
        <begin position="1"/>
        <end position="13"/>
    </location>
</feature>
<dbReference type="EMBL" id="SRPW01003444">
    <property type="protein sequence ID" value="KAG5987003.1"/>
    <property type="molecule type" value="Genomic_DNA"/>
</dbReference>
<evidence type="ECO:0000313" key="3">
    <source>
        <dbReference type="Proteomes" id="UP000748025"/>
    </source>
</evidence>
<evidence type="ECO:0000313" key="2">
    <source>
        <dbReference type="EMBL" id="KAG5987003.1"/>
    </source>
</evidence>
<accession>A0A9P7N2A3</accession>
<reference evidence="2" key="1">
    <citation type="journal article" date="2020" name="bioRxiv">
        <title>Whole genome comparisons of ergot fungi reveals the divergence and evolution of species within the genus Claviceps are the result of varying mechanisms driving genome evolution and host range expansion.</title>
        <authorList>
            <person name="Wyka S.A."/>
            <person name="Mondo S.J."/>
            <person name="Liu M."/>
            <person name="Dettman J."/>
            <person name="Nalam V."/>
            <person name="Broders K.D."/>
        </authorList>
    </citation>
    <scope>NUCLEOTIDE SEQUENCE</scope>
    <source>
        <strain evidence="2">CCC 602</strain>
    </source>
</reference>
<protein>
    <submittedName>
        <fullName evidence="2">Uncharacterized protein</fullName>
    </submittedName>
</protein>
<feature type="compositionally biased region" description="Basic and acidic residues" evidence="1">
    <location>
        <begin position="17"/>
        <end position="26"/>
    </location>
</feature>
<name>A0A9P7N2A3_9HYPO</name>
<feature type="region of interest" description="Disordered" evidence="1">
    <location>
        <begin position="1"/>
        <end position="52"/>
    </location>
</feature>
<organism evidence="2 3">
    <name type="scientific">Claviceps pusilla</name>
    <dbReference type="NCBI Taxonomy" id="123648"/>
    <lineage>
        <taxon>Eukaryota</taxon>
        <taxon>Fungi</taxon>
        <taxon>Dikarya</taxon>
        <taxon>Ascomycota</taxon>
        <taxon>Pezizomycotina</taxon>
        <taxon>Sordariomycetes</taxon>
        <taxon>Hypocreomycetidae</taxon>
        <taxon>Hypocreales</taxon>
        <taxon>Clavicipitaceae</taxon>
        <taxon>Claviceps</taxon>
    </lineage>
</organism>